<evidence type="ECO:0008006" key="3">
    <source>
        <dbReference type="Google" id="ProtNLM"/>
    </source>
</evidence>
<dbReference type="Gene3D" id="1.10.1200.10">
    <property type="entry name" value="ACP-like"/>
    <property type="match status" value="1"/>
</dbReference>
<accession>A0AAC9JI65</accession>
<dbReference type="SUPFAM" id="SSF47336">
    <property type="entry name" value="ACP-like"/>
    <property type="match status" value="1"/>
</dbReference>
<evidence type="ECO:0000313" key="1">
    <source>
        <dbReference type="EMBL" id="APD92338.1"/>
    </source>
</evidence>
<protein>
    <recommendedName>
        <fullName evidence="3">Carrier domain-containing protein</fullName>
    </recommendedName>
</protein>
<keyword evidence="1" id="KW-0614">Plasmid</keyword>
<dbReference type="EMBL" id="CP018025">
    <property type="protein sequence ID" value="APD92338.1"/>
    <property type="molecule type" value="Genomic_DNA"/>
</dbReference>
<dbReference type="RefSeq" id="WP_071960952.1">
    <property type="nucleotide sequence ID" value="NZ_CP018025.1"/>
</dbReference>
<gene>
    <name evidence="1" type="ORF">BM524_20765</name>
</gene>
<sequence>MFISKETICVQAVWSVLEETFGCDCEGLFVDLPLVEMLRISPIDMVKFTLALEVSLGFQLDLTGLTNCSSINEVAQAVLRSEYQALSAA</sequence>
<name>A0AAC9JI65_9ALTE</name>
<reference evidence="1 2" key="1">
    <citation type="submission" date="2016-11" db="EMBL/GenBank/DDBJ databases">
        <title>Networking in microbes: conjugative elements and plasmids in the genus Alteromonas.</title>
        <authorList>
            <person name="Lopez-Perez M."/>
            <person name="Ramon-Marco N."/>
            <person name="Rodriguez-Valera F."/>
        </authorList>
    </citation>
    <scope>NUCLEOTIDE SEQUENCE [LARGE SCALE GENOMIC DNA]</scope>
    <source>
        <strain evidence="1 2">CP48</strain>
        <plasmid evidence="2">pamcp48-600</plasmid>
    </source>
</reference>
<dbReference type="Proteomes" id="UP000182101">
    <property type="component" value="Plasmid pAMCP48-600"/>
</dbReference>
<organism evidence="1 2">
    <name type="scientific">Alteromonas mediterranea</name>
    <dbReference type="NCBI Taxonomy" id="314275"/>
    <lineage>
        <taxon>Bacteria</taxon>
        <taxon>Pseudomonadati</taxon>
        <taxon>Pseudomonadota</taxon>
        <taxon>Gammaproteobacteria</taxon>
        <taxon>Alteromonadales</taxon>
        <taxon>Alteromonadaceae</taxon>
        <taxon>Alteromonas/Salinimonas group</taxon>
        <taxon>Alteromonas</taxon>
    </lineage>
</organism>
<dbReference type="InterPro" id="IPR036736">
    <property type="entry name" value="ACP-like_sf"/>
</dbReference>
<geneLocation type="plasmid" evidence="2">
    <name>pamcp48-600</name>
</geneLocation>
<dbReference type="AlphaFoldDB" id="A0AAC9JI65"/>
<evidence type="ECO:0000313" key="2">
    <source>
        <dbReference type="Proteomes" id="UP000182101"/>
    </source>
</evidence>
<proteinExistence type="predicted"/>